<dbReference type="Proteomes" id="UP001296104">
    <property type="component" value="Unassembled WGS sequence"/>
</dbReference>
<dbReference type="SMART" id="SM01313">
    <property type="entry name" value="Sec3-PIP2_bind"/>
    <property type="match status" value="1"/>
</dbReference>
<dbReference type="InterPro" id="IPR019160">
    <property type="entry name" value="Sec3_CC"/>
</dbReference>
<evidence type="ECO:0000259" key="6">
    <source>
        <dbReference type="SMART" id="SM01313"/>
    </source>
</evidence>
<feature type="compositionally biased region" description="Basic and acidic residues" evidence="5">
    <location>
        <begin position="409"/>
        <end position="425"/>
    </location>
</feature>
<feature type="compositionally biased region" description="Acidic residues" evidence="5">
    <location>
        <begin position="621"/>
        <end position="632"/>
    </location>
</feature>
<feature type="compositionally biased region" description="Polar residues" evidence="5">
    <location>
        <begin position="727"/>
        <end position="740"/>
    </location>
</feature>
<organism evidence="7 8">
    <name type="scientific">Lecanosticta acicola</name>
    <dbReference type="NCBI Taxonomy" id="111012"/>
    <lineage>
        <taxon>Eukaryota</taxon>
        <taxon>Fungi</taxon>
        <taxon>Dikarya</taxon>
        <taxon>Ascomycota</taxon>
        <taxon>Pezizomycotina</taxon>
        <taxon>Dothideomycetes</taxon>
        <taxon>Dothideomycetidae</taxon>
        <taxon>Mycosphaerellales</taxon>
        <taxon>Mycosphaerellaceae</taxon>
        <taxon>Lecanosticta</taxon>
    </lineage>
</organism>
<feature type="region of interest" description="Disordered" evidence="5">
    <location>
        <begin position="248"/>
        <end position="640"/>
    </location>
</feature>
<feature type="compositionally biased region" description="Pro residues" evidence="5">
    <location>
        <begin position="272"/>
        <end position="281"/>
    </location>
</feature>
<evidence type="ECO:0000313" key="8">
    <source>
        <dbReference type="Proteomes" id="UP001296104"/>
    </source>
</evidence>
<dbReference type="GO" id="GO:0006893">
    <property type="term" value="P:Golgi to plasma membrane transport"/>
    <property type="evidence" value="ECO:0007669"/>
    <property type="project" value="TreeGrafter"/>
</dbReference>
<reference evidence="7" key="1">
    <citation type="submission" date="2023-11" db="EMBL/GenBank/DDBJ databases">
        <authorList>
            <person name="Alioto T."/>
            <person name="Alioto T."/>
            <person name="Gomez Garrido J."/>
        </authorList>
    </citation>
    <scope>NUCLEOTIDE SEQUENCE</scope>
</reference>
<comment type="similarity">
    <text evidence="1">Belongs to the SEC3 family.</text>
</comment>
<name>A0AAI9E8Q4_9PEZI</name>
<evidence type="ECO:0000256" key="4">
    <source>
        <dbReference type="ARBA" id="ARBA00023054"/>
    </source>
</evidence>
<evidence type="ECO:0000256" key="5">
    <source>
        <dbReference type="SAM" id="MobiDB-lite"/>
    </source>
</evidence>
<feature type="compositionally biased region" description="Polar residues" evidence="5">
    <location>
        <begin position="285"/>
        <end position="295"/>
    </location>
</feature>
<dbReference type="InterPro" id="IPR048628">
    <property type="entry name" value="Sec3_C"/>
</dbReference>
<feature type="compositionally biased region" description="Low complexity" evidence="5">
    <location>
        <begin position="8"/>
        <end position="46"/>
    </location>
</feature>
<dbReference type="Gene3D" id="2.30.29.90">
    <property type="match status" value="1"/>
</dbReference>
<dbReference type="PANTHER" id="PTHR16092:SF14">
    <property type="entry name" value="EXOCYST COMPLEX COMPONENT 1 ISOFORM X1"/>
    <property type="match status" value="1"/>
</dbReference>
<dbReference type="Pfam" id="PF20654">
    <property type="entry name" value="Sec3_C-term"/>
    <property type="match status" value="1"/>
</dbReference>
<evidence type="ECO:0000313" key="7">
    <source>
        <dbReference type="EMBL" id="CAK3887105.1"/>
    </source>
</evidence>
<sequence>MSRPPNHAAPALTAPSTPAVRNGSTATSNTSNTSTTYPSNPSMNSSGPPPSPGPGSERGRARGPPSMSRAERFEDEKRRIMESCFSKLDQNGQLTESYITHIRIIEDAAHPSSPPPPDSPESNKKPRLIIIAVRSTGRVRMHKARENMNGSFSIGKTWNMEELCAIESYSHSAAPPQTEKEAQYRNWAGNVGFTVTVSKPYYWQAGTTKEKDFFIASAVKIYRKYTKGQVPELKGFDEREKAVILGGTPQAQQQPPPPEQSAPQASRQPSSSPAPAPPQPPYAQRDQSQEGSRYRQSPGPPPSISDARPSSGPGRRPSDSPARFGPPPQQPGGLVPGGPRPSMSSDQLRANSRDGRGAALRPGTSPGERSPAIQRPVGQPPPSPMRTDGFGNPPMGGAPSPLRPQSPPRKREMQAIDGASEERRPSNGLPVNGLNANGASLFNSARQRYLDYQPQPSPTTPKPSQLPPIETSQAPAPAQNGIRKAPTDAPPESAQSESPAGINLDHEQTIGGLTGFWGPEHSRAATPTIPQEPEGSDTPERSRYRPQMGAKASQSSVDLRPAPLSQARNPSYTASQRLITPRAADASESKLLQSQNKSETSLPLPGAFSPPYSRSTVDSTPAEDPEEDLDETEAYRPGLGPMFKKKAIADRFKKAANAASAFKPRPGGAAERILQAKAERDGEPDGITGVVPRPASRPEHRQEEAPATPVEDLSVQEMQKDMPPTLEVSSPQTPLQSQPAAPSEARRSVELFDSVAHLQPAATPEPAIADEEKLERQIRQPQVKSKRRSAQQEKYLAALDIDRSLLEGKGLDFEMTLSDFGWSTDVLKPKQLAILEADVRREHGQVEAGSWLSHTDAAREERVAHVESLLDKAIAECDELDGLLTLYNVELSTLNDDIAFIEAQSQGLQVQSANQKLLQTELQTLVDTMSLDRRVLEPIRYGDLADARNLEDVEGALIRLYRAMLLMDPSMSSRQRSAVGLSENETSNMAALREKKATYDHETQEFCKRLMQFLDTKFSTSMNAAKSRVLRVTGGGGLAKLNSEAFTEARNGLWMYVPLITFTRELNPPAWQTLLRMYYSRAAILYSDAFKENLSNWKRAARATTGEDTEILFTAQEKEDSAGGGLSSTARKLTVKRSQTLAKTLRNAASGDKHGASEPKQPGAMSRSQAFAGALDEMAPLMSREQNFFVDLFHAHSLETEDFEDAVHAAPPSARRGTNLLDRKPTDPDRGMAQLVNNTMGEIFDFFGKELNNLLNWSISEDPLQGVGIMACLSRHGFYLHESSQEYLLQLVRELSERLQSRFNKFIEEQVRAVEDTKVKIKKRKGVIAFMKMFPHFSAAVENNFASVAGNDYDRPAECMMDVRRLVDEAYERINRAMFDSLKVIAKESPVAGGPSMKQATGDDPEDKEMLNYHILLIENMNHYVEEVDDGTRQGVLAEWRGRAQMERAEALEGYVARVIRRPLGKLLDFLESAESILSTNANPSAVSSRPSYSRKAMRTLLSQHDGKEIRRGIDTLRKRIEKHFGDADEEAISRTLVGYVCKECERAYERTLERTERLAREVYPPTEGEKNVEIDFSRADIQAGFRR</sequence>
<dbReference type="GO" id="GO:0005886">
    <property type="term" value="C:plasma membrane"/>
    <property type="evidence" value="ECO:0007669"/>
    <property type="project" value="TreeGrafter"/>
</dbReference>
<dbReference type="InterPro" id="IPR028258">
    <property type="entry name" value="Sec3-PIP2_bind"/>
</dbReference>
<feature type="compositionally biased region" description="Pro residues" evidence="5">
    <location>
        <begin position="455"/>
        <end position="466"/>
    </location>
</feature>
<dbReference type="PANTHER" id="PTHR16092">
    <property type="entry name" value="SEC3/SYNTAXIN-RELATED"/>
    <property type="match status" value="1"/>
</dbReference>
<dbReference type="GO" id="GO:0000145">
    <property type="term" value="C:exocyst"/>
    <property type="evidence" value="ECO:0007669"/>
    <property type="project" value="InterPro"/>
</dbReference>
<keyword evidence="4" id="KW-0175">Coiled coil</keyword>
<feature type="compositionally biased region" description="Polar residues" evidence="5">
    <location>
        <begin position="590"/>
        <end position="601"/>
    </location>
</feature>
<dbReference type="CDD" id="cd13315">
    <property type="entry name" value="PH_Sec3"/>
    <property type="match status" value="1"/>
</dbReference>
<feature type="compositionally biased region" description="Polar residues" evidence="5">
    <location>
        <begin position="434"/>
        <end position="446"/>
    </location>
</feature>
<feature type="compositionally biased region" description="Low complexity" evidence="5">
    <location>
        <begin position="305"/>
        <end position="323"/>
    </location>
</feature>
<feature type="region of interest" description="Disordered" evidence="5">
    <location>
        <begin position="1"/>
        <end position="74"/>
    </location>
</feature>
<gene>
    <name evidence="7" type="ORF">LECACI_7A002243</name>
</gene>
<keyword evidence="3" id="KW-0268">Exocytosis</keyword>
<feature type="compositionally biased region" description="Low complexity" evidence="5">
    <location>
        <begin position="261"/>
        <end position="271"/>
    </location>
</feature>
<evidence type="ECO:0000256" key="2">
    <source>
        <dbReference type="ARBA" id="ARBA00022448"/>
    </source>
</evidence>
<evidence type="ECO:0000256" key="3">
    <source>
        <dbReference type="ARBA" id="ARBA00022483"/>
    </source>
</evidence>
<dbReference type="GO" id="GO:0005546">
    <property type="term" value="F:phosphatidylinositol-4,5-bisphosphate binding"/>
    <property type="evidence" value="ECO:0007669"/>
    <property type="project" value="TreeGrafter"/>
</dbReference>
<keyword evidence="2" id="KW-0813">Transport</keyword>
<feature type="domain" description="Exocyst complex component Sec3 PIP2-binding N-terminal" evidence="6">
    <location>
        <begin position="122"/>
        <end position="225"/>
    </location>
</feature>
<dbReference type="GO" id="GO:0006887">
    <property type="term" value="P:exocytosis"/>
    <property type="evidence" value="ECO:0007669"/>
    <property type="project" value="UniProtKB-KW"/>
</dbReference>
<feature type="region of interest" description="Disordered" evidence="5">
    <location>
        <begin position="1145"/>
        <end position="1168"/>
    </location>
</feature>
<evidence type="ECO:0000256" key="1">
    <source>
        <dbReference type="ARBA" id="ARBA00006518"/>
    </source>
</evidence>
<dbReference type="EMBL" id="CAVMBE010000009">
    <property type="protein sequence ID" value="CAK3887105.1"/>
    <property type="molecule type" value="Genomic_DNA"/>
</dbReference>
<keyword evidence="8" id="KW-1185">Reference proteome</keyword>
<dbReference type="Pfam" id="PF15277">
    <property type="entry name" value="Sec3-PIP2_bind"/>
    <property type="match status" value="1"/>
</dbReference>
<dbReference type="FunFam" id="2.30.29.90:FF:000003">
    <property type="entry name" value="Exocyst complex component Sec3"/>
    <property type="match status" value="1"/>
</dbReference>
<proteinExistence type="inferred from homology"/>
<dbReference type="Pfam" id="PF09763">
    <property type="entry name" value="Sec3_CC"/>
    <property type="match status" value="1"/>
</dbReference>
<feature type="compositionally biased region" description="Polar residues" evidence="5">
    <location>
        <begin position="566"/>
        <end position="578"/>
    </location>
</feature>
<comment type="caution">
    <text evidence="7">The sequence shown here is derived from an EMBL/GenBank/DDBJ whole genome shotgun (WGS) entry which is preliminary data.</text>
</comment>
<feature type="region of interest" description="Disordered" evidence="5">
    <location>
        <begin position="677"/>
        <end position="743"/>
    </location>
</feature>
<protein>
    <submittedName>
        <fullName evidence="7">Exocyst complex component SEC3</fullName>
    </submittedName>
</protein>
<accession>A0AAI9E8Q4</accession>